<evidence type="ECO:0000313" key="3">
    <source>
        <dbReference type="Proteomes" id="UP000274822"/>
    </source>
</evidence>
<evidence type="ECO:0000256" key="1">
    <source>
        <dbReference type="SAM" id="MobiDB-lite"/>
    </source>
</evidence>
<reference evidence="2 3" key="1">
    <citation type="journal article" date="2018" name="New Phytol.">
        <title>Phylogenomics of Endogonaceae and evolution of mycorrhizas within Mucoromycota.</title>
        <authorList>
            <person name="Chang Y."/>
            <person name="Desiro A."/>
            <person name="Na H."/>
            <person name="Sandor L."/>
            <person name="Lipzen A."/>
            <person name="Clum A."/>
            <person name="Barry K."/>
            <person name="Grigoriev I.V."/>
            <person name="Martin F.M."/>
            <person name="Stajich J.E."/>
            <person name="Smith M.E."/>
            <person name="Bonito G."/>
            <person name="Spatafora J.W."/>
        </authorList>
    </citation>
    <scope>NUCLEOTIDE SEQUENCE [LARGE SCALE GENOMIC DNA]</scope>
    <source>
        <strain evidence="2 3">AD002</strain>
    </source>
</reference>
<proteinExistence type="predicted"/>
<organism evidence="2 3">
    <name type="scientific">Jimgerdemannia flammicorona</name>
    <dbReference type="NCBI Taxonomy" id="994334"/>
    <lineage>
        <taxon>Eukaryota</taxon>
        <taxon>Fungi</taxon>
        <taxon>Fungi incertae sedis</taxon>
        <taxon>Mucoromycota</taxon>
        <taxon>Mucoromycotina</taxon>
        <taxon>Endogonomycetes</taxon>
        <taxon>Endogonales</taxon>
        <taxon>Endogonaceae</taxon>
        <taxon>Jimgerdemannia</taxon>
    </lineage>
</organism>
<gene>
    <name evidence="2" type="ORF">BC938DRAFT_481336</name>
</gene>
<sequence>MMTGVSIRCSLEWTMFDLSCGYPFYLFVFRCRAKPFLARLRLVPYFVPPFYFFDISGASNNGFPTEPPRRRSNPRSNSLHPETKRWVTRPTRPTIVPPHPRGANKRNTRVPLNIPCNQPVITPGMCAHRLAFPPLPPSVIDHVPYAPLQRATIKPSLWGRRRRMIISIYVCAHFSRLVRIAAAMVESGNFDPMSEIRP</sequence>
<name>A0A433QGE8_9FUNG</name>
<dbReference type="Proteomes" id="UP000274822">
    <property type="component" value="Unassembled WGS sequence"/>
</dbReference>
<evidence type="ECO:0000313" key="2">
    <source>
        <dbReference type="EMBL" id="RUS28875.1"/>
    </source>
</evidence>
<accession>A0A433QGE8</accession>
<keyword evidence="3" id="KW-1185">Reference proteome</keyword>
<dbReference type="EMBL" id="RBNJ01005999">
    <property type="protein sequence ID" value="RUS28875.1"/>
    <property type="molecule type" value="Genomic_DNA"/>
</dbReference>
<comment type="caution">
    <text evidence="2">The sequence shown here is derived from an EMBL/GenBank/DDBJ whole genome shotgun (WGS) entry which is preliminary data.</text>
</comment>
<dbReference type="AlphaFoldDB" id="A0A433QGE8"/>
<protein>
    <submittedName>
        <fullName evidence="2">Uncharacterized protein</fullName>
    </submittedName>
</protein>
<feature type="region of interest" description="Disordered" evidence="1">
    <location>
        <begin position="63"/>
        <end position="109"/>
    </location>
</feature>